<keyword evidence="2" id="KW-1185">Reference proteome</keyword>
<sequence>MVIQQEAFYQDACSINCNPRVEERRPSAAHQVTINSDLPDDVSLLASTSFGFIKERQTAIGSDYASFSLVPAPHCSVEAMDDCLGHPTNPDELEQLENWASPKDWEPPDDWDFRQHWELPDDWIPLEEWEPADEWEETGWCNDPCEYRREDAVDSWQEDPANSEEFEHQALSEDLEPPEDWEFPLTWQPADNWEPAEDWEAPEDWAEIALCYLNPSSLPIIWKLQLTKSPDWAARWIPFFSNFIPSEPWIRNIATLLSELMSCPDTRGLLKIVRREIALSWTPSIDKPGYYFRRDPKSSTIVYEILV</sequence>
<accession>A0A9W8MHU2</accession>
<comment type="caution">
    <text evidence="1">The sequence shown here is derived from an EMBL/GenBank/DDBJ whole genome shotgun (WGS) entry which is preliminary data.</text>
</comment>
<protein>
    <submittedName>
        <fullName evidence="1">Uncharacterized protein</fullName>
    </submittedName>
</protein>
<organism evidence="1 2">
    <name type="scientific">Candolleomyces eurysporus</name>
    <dbReference type="NCBI Taxonomy" id="2828524"/>
    <lineage>
        <taxon>Eukaryota</taxon>
        <taxon>Fungi</taxon>
        <taxon>Dikarya</taxon>
        <taxon>Basidiomycota</taxon>
        <taxon>Agaricomycotina</taxon>
        <taxon>Agaricomycetes</taxon>
        <taxon>Agaricomycetidae</taxon>
        <taxon>Agaricales</taxon>
        <taxon>Agaricineae</taxon>
        <taxon>Psathyrellaceae</taxon>
        <taxon>Candolleomyces</taxon>
    </lineage>
</organism>
<dbReference type="EMBL" id="JANBPK010000902">
    <property type="protein sequence ID" value="KAJ2929064.1"/>
    <property type="molecule type" value="Genomic_DNA"/>
</dbReference>
<dbReference type="AlphaFoldDB" id="A0A9W8MHU2"/>
<evidence type="ECO:0000313" key="2">
    <source>
        <dbReference type="Proteomes" id="UP001140091"/>
    </source>
</evidence>
<name>A0A9W8MHU2_9AGAR</name>
<proteinExistence type="predicted"/>
<gene>
    <name evidence="1" type="ORF">H1R20_g8030</name>
</gene>
<evidence type="ECO:0000313" key="1">
    <source>
        <dbReference type="EMBL" id="KAJ2929064.1"/>
    </source>
</evidence>
<reference evidence="1" key="1">
    <citation type="submission" date="2022-06" db="EMBL/GenBank/DDBJ databases">
        <title>Genome Sequence of Candolleomyces eurysporus.</title>
        <authorList>
            <person name="Buettner E."/>
        </authorList>
    </citation>
    <scope>NUCLEOTIDE SEQUENCE</scope>
    <source>
        <strain evidence="1">VTCC 930004</strain>
    </source>
</reference>
<dbReference type="Proteomes" id="UP001140091">
    <property type="component" value="Unassembled WGS sequence"/>
</dbReference>
<feature type="non-terminal residue" evidence="1">
    <location>
        <position position="307"/>
    </location>
</feature>